<name>A0A699XHQ7_TANCI</name>
<organism evidence="1">
    <name type="scientific">Tanacetum cinerariifolium</name>
    <name type="common">Dalmatian daisy</name>
    <name type="synonym">Chrysanthemum cinerariifolium</name>
    <dbReference type="NCBI Taxonomy" id="118510"/>
    <lineage>
        <taxon>Eukaryota</taxon>
        <taxon>Viridiplantae</taxon>
        <taxon>Streptophyta</taxon>
        <taxon>Embryophyta</taxon>
        <taxon>Tracheophyta</taxon>
        <taxon>Spermatophyta</taxon>
        <taxon>Magnoliopsida</taxon>
        <taxon>eudicotyledons</taxon>
        <taxon>Gunneridae</taxon>
        <taxon>Pentapetalae</taxon>
        <taxon>asterids</taxon>
        <taxon>campanulids</taxon>
        <taxon>Asterales</taxon>
        <taxon>Asteraceae</taxon>
        <taxon>Asteroideae</taxon>
        <taxon>Anthemideae</taxon>
        <taxon>Anthemidinae</taxon>
        <taxon>Tanacetum</taxon>
    </lineage>
</organism>
<accession>A0A699XHQ7</accession>
<dbReference type="EMBL" id="BKCJ011863227">
    <property type="protein sequence ID" value="GFD59299.1"/>
    <property type="molecule type" value="Genomic_DNA"/>
</dbReference>
<comment type="caution">
    <text evidence="1">The sequence shown here is derived from an EMBL/GenBank/DDBJ whole genome shotgun (WGS) entry which is preliminary data.</text>
</comment>
<dbReference type="AlphaFoldDB" id="A0A699XHQ7"/>
<proteinExistence type="predicted"/>
<feature type="non-terminal residue" evidence="1">
    <location>
        <position position="1"/>
    </location>
</feature>
<gene>
    <name evidence="1" type="ORF">Tci_931268</name>
</gene>
<reference evidence="1" key="1">
    <citation type="journal article" date="2019" name="Sci. Rep.">
        <title>Draft genome of Tanacetum cinerariifolium, the natural source of mosquito coil.</title>
        <authorList>
            <person name="Yamashiro T."/>
            <person name="Shiraishi A."/>
            <person name="Satake H."/>
            <person name="Nakayama K."/>
        </authorList>
    </citation>
    <scope>NUCLEOTIDE SEQUENCE</scope>
</reference>
<sequence>GALQRTVPFGGGGVDVADWEGEVRLGGKCRA</sequence>
<evidence type="ECO:0000313" key="1">
    <source>
        <dbReference type="EMBL" id="GFD59299.1"/>
    </source>
</evidence>
<protein>
    <submittedName>
        <fullName evidence="1">Uncharacterized protein</fullName>
    </submittedName>
</protein>